<keyword evidence="17" id="KW-0535">Nitrogen fixation</keyword>
<dbReference type="SMART" id="SM00304">
    <property type="entry name" value="HAMP"/>
    <property type="match status" value="1"/>
</dbReference>
<dbReference type="PROSITE" id="PS50885">
    <property type="entry name" value="HAMP"/>
    <property type="match status" value="1"/>
</dbReference>
<dbReference type="InterPro" id="IPR002197">
    <property type="entry name" value="HTH_Fis"/>
</dbReference>
<dbReference type="Gene3D" id="1.10.287.130">
    <property type="match status" value="1"/>
</dbReference>
<gene>
    <name evidence="26" type="ORF">C1SCF055_LOCUS750</name>
</gene>
<keyword evidence="10" id="KW-0418">Kinase</keyword>
<name>A0A9P1BGP1_9DINO</name>
<dbReference type="InterPro" id="IPR003660">
    <property type="entry name" value="HAMP_dom"/>
</dbReference>
<evidence type="ECO:0000259" key="25">
    <source>
        <dbReference type="PROSITE" id="PS50885"/>
    </source>
</evidence>
<dbReference type="CDD" id="cd00082">
    <property type="entry name" value="HisKA"/>
    <property type="match status" value="1"/>
</dbReference>
<evidence type="ECO:0000256" key="4">
    <source>
        <dbReference type="ARBA" id="ARBA00019059"/>
    </source>
</evidence>
<comment type="caution">
    <text evidence="26">The sequence shown here is derived from an EMBL/GenBank/DDBJ whole genome shotgun (WGS) entry which is preliminary data.</text>
</comment>
<dbReference type="Gene3D" id="1.10.10.60">
    <property type="entry name" value="Homeodomain-like"/>
    <property type="match status" value="1"/>
</dbReference>
<keyword evidence="16" id="KW-0804">Transcription</keyword>
<dbReference type="PRINTS" id="PR00344">
    <property type="entry name" value="BCTRLSENSOR"/>
</dbReference>
<dbReference type="CDD" id="cd06225">
    <property type="entry name" value="HAMP"/>
    <property type="match status" value="1"/>
</dbReference>
<evidence type="ECO:0000256" key="6">
    <source>
        <dbReference type="ARBA" id="ARBA00022491"/>
    </source>
</evidence>
<organism evidence="26">
    <name type="scientific">Cladocopium goreaui</name>
    <dbReference type="NCBI Taxonomy" id="2562237"/>
    <lineage>
        <taxon>Eukaryota</taxon>
        <taxon>Sar</taxon>
        <taxon>Alveolata</taxon>
        <taxon>Dinophyceae</taxon>
        <taxon>Suessiales</taxon>
        <taxon>Symbiodiniaceae</taxon>
        <taxon>Cladocopium</taxon>
    </lineage>
</organism>
<dbReference type="InterPro" id="IPR027417">
    <property type="entry name" value="P-loop_NTPase"/>
</dbReference>
<evidence type="ECO:0000256" key="12">
    <source>
        <dbReference type="ARBA" id="ARBA00023012"/>
    </source>
</evidence>
<dbReference type="PANTHER" id="PTHR32071">
    <property type="entry name" value="TRANSCRIPTIONAL REGULATORY PROTEIN"/>
    <property type="match status" value="1"/>
</dbReference>
<evidence type="ECO:0000256" key="11">
    <source>
        <dbReference type="ARBA" id="ARBA00022840"/>
    </source>
</evidence>
<dbReference type="SMART" id="SM00388">
    <property type="entry name" value="HisKA"/>
    <property type="match status" value="1"/>
</dbReference>
<evidence type="ECO:0000259" key="23">
    <source>
        <dbReference type="PROSITE" id="PS50109"/>
    </source>
</evidence>
<feature type="domain" description="Sigma-54 factor interaction" evidence="22">
    <location>
        <begin position="583"/>
        <end position="812"/>
    </location>
</feature>
<evidence type="ECO:0000256" key="9">
    <source>
        <dbReference type="ARBA" id="ARBA00022741"/>
    </source>
</evidence>
<comment type="catalytic activity">
    <reaction evidence="1">
        <text>ATP + protein L-histidine = ADP + protein N-phospho-L-histidine.</text>
        <dbReference type="EC" id="2.7.13.3"/>
    </reaction>
</comment>
<evidence type="ECO:0000259" key="24">
    <source>
        <dbReference type="PROSITE" id="PS50110"/>
    </source>
</evidence>
<feature type="domain" description="Histidine kinase" evidence="23">
    <location>
        <begin position="249"/>
        <end position="440"/>
    </location>
</feature>
<dbReference type="Pfam" id="PF25601">
    <property type="entry name" value="AAA_lid_14"/>
    <property type="match status" value="1"/>
</dbReference>
<feature type="domain" description="Response regulatory" evidence="24">
    <location>
        <begin position="450"/>
        <end position="564"/>
    </location>
</feature>
<dbReference type="Proteomes" id="UP001152797">
    <property type="component" value="Unassembled WGS sequence"/>
</dbReference>
<dbReference type="InterPro" id="IPR002078">
    <property type="entry name" value="Sigma_54_int"/>
</dbReference>
<dbReference type="PROSITE" id="PS50045">
    <property type="entry name" value="SIGMA54_INTERACT_4"/>
    <property type="match status" value="1"/>
</dbReference>
<dbReference type="Pfam" id="PF00158">
    <property type="entry name" value="Sigma54_activat"/>
    <property type="match status" value="1"/>
</dbReference>
<dbReference type="InterPro" id="IPR009057">
    <property type="entry name" value="Homeodomain-like_sf"/>
</dbReference>
<evidence type="ECO:0000259" key="22">
    <source>
        <dbReference type="PROSITE" id="PS50045"/>
    </source>
</evidence>
<dbReference type="InterPro" id="IPR003593">
    <property type="entry name" value="AAA+_ATPase"/>
</dbReference>
<reference evidence="26" key="1">
    <citation type="submission" date="2022-10" db="EMBL/GenBank/DDBJ databases">
        <authorList>
            <person name="Chen Y."/>
            <person name="Dougan E. K."/>
            <person name="Chan C."/>
            <person name="Rhodes N."/>
            <person name="Thang M."/>
        </authorList>
    </citation>
    <scope>NUCLEOTIDE SEQUENCE</scope>
</reference>
<accession>A0A9P1BGP1</accession>
<dbReference type="FunFam" id="3.40.50.300:FF:000006">
    <property type="entry name" value="DNA-binding transcriptional regulator NtrC"/>
    <property type="match status" value="1"/>
</dbReference>
<dbReference type="SMART" id="SM00387">
    <property type="entry name" value="HATPase_c"/>
    <property type="match status" value="1"/>
</dbReference>
<evidence type="ECO:0000256" key="7">
    <source>
        <dbReference type="ARBA" id="ARBA00022553"/>
    </source>
</evidence>
<dbReference type="GO" id="GO:0006355">
    <property type="term" value="P:regulation of DNA-templated transcription"/>
    <property type="evidence" value="ECO:0007669"/>
    <property type="project" value="InterPro"/>
</dbReference>
<dbReference type="Pfam" id="PF02518">
    <property type="entry name" value="HATPase_c"/>
    <property type="match status" value="1"/>
</dbReference>
<evidence type="ECO:0000256" key="17">
    <source>
        <dbReference type="ARBA" id="ARBA00023231"/>
    </source>
</evidence>
<keyword evidence="12" id="KW-0902">Two-component regulatory system</keyword>
<feature type="transmembrane region" description="Helical" evidence="21">
    <location>
        <begin position="161"/>
        <end position="182"/>
    </location>
</feature>
<dbReference type="SUPFAM" id="SSF46689">
    <property type="entry name" value="Homeodomain-like"/>
    <property type="match status" value="1"/>
</dbReference>
<evidence type="ECO:0000256" key="18">
    <source>
        <dbReference type="ARBA" id="ARBA00029881"/>
    </source>
</evidence>
<dbReference type="AlphaFoldDB" id="A0A9P1BGP1"/>
<dbReference type="Pfam" id="PF00672">
    <property type="entry name" value="HAMP"/>
    <property type="match status" value="1"/>
</dbReference>
<evidence type="ECO:0000256" key="5">
    <source>
        <dbReference type="ARBA" id="ARBA00022490"/>
    </source>
</evidence>
<protein>
    <recommendedName>
        <fullName evidence="4">DNA-binding transcriptional regulator NtrC</fullName>
        <ecNumber evidence="3">2.7.13.3</ecNumber>
    </recommendedName>
    <alternativeName>
        <fullName evidence="18">Nitrogen regulation protein NR(I)</fullName>
    </alternativeName>
    <alternativeName>
        <fullName evidence="19">Nitrogen regulator I</fullName>
    </alternativeName>
</protein>
<evidence type="ECO:0000256" key="16">
    <source>
        <dbReference type="ARBA" id="ARBA00023163"/>
    </source>
</evidence>
<evidence type="ECO:0000256" key="19">
    <source>
        <dbReference type="ARBA" id="ARBA00031910"/>
    </source>
</evidence>
<dbReference type="InterPro" id="IPR036890">
    <property type="entry name" value="HATPase_C_sf"/>
</dbReference>
<evidence type="ECO:0000256" key="13">
    <source>
        <dbReference type="ARBA" id="ARBA00023015"/>
    </source>
</evidence>
<evidence type="ECO:0000313" key="27">
    <source>
        <dbReference type="EMBL" id="CAL1125535.1"/>
    </source>
</evidence>
<dbReference type="InterPro" id="IPR003594">
    <property type="entry name" value="HATPase_dom"/>
</dbReference>
<evidence type="ECO:0000256" key="1">
    <source>
        <dbReference type="ARBA" id="ARBA00000085"/>
    </source>
</evidence>
<keyword evidence="14 28" id="KW-0238">DNA-binding</keyword>
<dbReference type="PROSITE" id="PS00676">
    <property type="entry name" value="SIGMA54_INTERACT_2"/>
    <property type="match status" value="1"/>
</dbReference>
<evidence type="ECO:0000313" key="28">
    <source>
        <dbReference type="EMBL" id="CAL4759472.1"/>
    </source>
</evidence>
<keyword evidence="15" id="KW-0010">Activator</keyword>
<dbReference type="GO" id="GO:0043565">
    <property type="term" value="F:sequence-specific DNA binding"/>
    <property type="evidence" value="ECO:0007669"/>
    <property type="project" value="InterPro"/>
</dbReference>
<dbReference type="OrthoDB" id="60033at2759"/>
<evidence type="ECO:0000256" key="3">
    <source>
        <dbReference type="ARBA" id="ARBA00012438"/>
    </source>
</evidence>
<dbReference type="EMBL" id="CAMXCT010000001">
    <property type="protein sequence ID" value="CAI3972160.1"/>
    <property type="molecule type" value="Genomic_DNA"/>
</dbReference>
<keyword evidence="21" id="KW-0812">Transmembrane</keyword>
<dbReference type="Gene3D" id="6.10.340.10">
    <property type="match status" value="1"/>
</dbReference>
<dbReference type="SUPFAM" id="SSF47384">
    <property type="entry name" value="Homodimeric domain of signal transducing histidine kinase"/>
    <property type="match status" value="1"/>
</dbReference>
<dbReference type="Gene3D" id="3.30.565.10">
    <property type="entry name" value="Histidine kinase-like ATPase, C-terminal domain"/>
    <property type="match status" value="1"/>
</dbReference>
<dbReference type="EC" id="2.7.13.3" evidence="3"/>
<keyword evidence="8" id="KW-0808">Transferase</keyword>
<keyword evidence="5" id="KW-0963">Cytoplasm</keyword>
<keyword evidence="9" id="KW-0547">Nucleotide-binding</keyword>
<dbReference type="EMBL" id="CAMXCT020000001">
    <property type="protein sequence ID" value="CAL1125535.1"/>
    <property type="molecule type" value="Genomic_DNA"/>
</dbReference>
<keyword evidence="7 20" id="KW-0597">Phosphoprotein</keyword>
<dbReference type="InterPro" id="IPR058031">
    <property type="entry name" value="AAA_lid_NorR"/>
</dbReference>
<keyword evidence="13" id="KW-0805">Transcription regulation</keyword>
<dbReference type="SUPFAM" id="SSF52172">
    <property type="entry name" value="CheY-like"/>
    <property type="match status" value="1"/>
</dbReference>
<dbReference type="GO" id="GO:0000155">
    <property type="term" value="F:phosphorelay sensor kinase activity"/>
    <property type="evidence" value="ECO:0007669"/>
    <property type="project" value="InterPro"/>
</dbReference>
<evidence type="ECO:0000256" key="21">
    <source>
        <dbReference type="SAM" id="Phobius"/>
    </source>
</evidence>
<dbReference type="SUPFAM" id="SSF52540">
    <property type="entry name" value="P-loop containing nucleoside triphosphate hydrolases"/>
    <property type="match status" value="1"/>
</dbReference>
<evidence type="ECO:0000256" key="20">
    <source>
        <dbReference type="PROSITE-ProRule" id="PRU00169"/>
    </source>
</evidence>
<keyword evidence="29" id="KW-1185">Reference proteome</keyword>
<dbReference type="Gene3D" id="1.10.8.60">
    <property type="match status" value="1"/>
</dbReference>
<dbReference type="InterPro" id="IPR025943">
    <property type="entry name" value="Sigma_54_int_dom_ATP-bd_2"/>
</dbReference>
<dbReference type="Gene3D" id="3.40.50.300">
    <property type="entry name" value="P-loop containing nucleotide triphosphate hydrolases"/>
    <property type="match status" value="1"/>
</dbReference>
<dbReference type="FunFam" id="3.40.50.2300:FF:000018">
    <property type="entry name" value="DNA-binding transcriptional regulator NtrC"/>
    <property type="match status" value="1"/>
</dbReference>
<dbReference type="SUPFAM" id="SSF158472">
    <property type="entry name" value="HAMP domain-like"/>
    <property type="match status" value="1"/>
</dbReference>
<dbReference type="SMART" id="SM00382">
    <property type="entry name" value="AAA"/>
    <property type="match status" value="1"/>
</dbReference>
<evidence type="ECO:0000313" key="26">
    <source>
        <dbReference type="EMBL" id="CAI3972160.1"/>
    </source>
</evidence>
<keyword evidence="21" id="KW-0472">Membrane</keyword>
<dbReference type="InterPro" id="IPR004358">
    <property type="entry name" value="Sig_transdc_His_kin-like_C"/>
</dbReference>
<dbReference type="InterPro" id="IPR036097">
    <property type="entry name" value="HisK_dim/P_sf"/>
</dbReference>
<keyword evidence="11" id="KW-0067">ATP-binding</keyword>
<evidence type="ECO:0000313" key="29">
    <source>
        <dbReference type="Proteomes" id="UP001152797"/>
    </source>
</evidence>
<dbReference type="InterPro" id="IPR011006">
    <property type="entry name" value="CheY-like_superfamily"/>
</dbReference>
<feature type="modified residue" description="4-aspartylphosphate" evidence="20">
    <location>
        <position position="499"/>
    </location>
</feature>
<evidence type="ECO:0000256" key="14">
    <source>
        <dbReference type="ARBA" id="ARBA00023125"/>
    </source>
</evidence>
<dbReference type="Pfam" id="PF00072">
    <property type="entry name" value="Response_reg"/>
    <property type="match status" value="1"/>
</dbReference>
<keyword evidence="21" id="KW-1133">Transmembrane helix</keyword>
<dbReference type="Pfam" id="PF02954">
    <property type="entry name" value="HTH_8"/>
    <property type="match status" value="1"/>
</dbReference>
<comment type="subcellular location">
    <subcellularLocation>
        <location evidence="2">Cytoplasm</location>
    </subcellularLocation>
</comment>
<proteinExistence type="predicted"/>
<evidence type="ECO:0000256" key="8">
    <source>
        <dbReference type="ARBA" id="ARBA00022679"/>
    </source>
</evidence>
<dbReference type="SMART" id="SM00448">
    <property type="entry name" value="REC"/>
    <property type="match status" value="1"/>
</dbReference>
<dbReference type="Gene3D" id="3.40.50.2300">
    <property type="match status" value="1"/>
</dbReference>
<evidence type="ECO:0000256" key="15">
    <source>
        <dbReference type="ARBA" id="ARBA00023159"/>
    </source>
</evidence>
<dbReference type="GO" id="GO:0016020">
    <property type="term" value="C:membrane"/>
    <property type="evidence" value="ECO:0007669"/>
    <property type="project" value="InterPro"/>
</dbReference>
<dbReference type="GO" id="GO:0005737">
    <property type="term" value="C:cytoplasm"/>
    <property type="evidence" value="ECO:0007669"/>
    <property type="project" value="UniProtKB-SubCell"/>
</dbReference>
<dbReference type="SUPFAM" id="SSF55874">
    <property type="entry name" value="ATPase domain of HSP90 chaperone/DNA topoisomerase II/histidine kinase"/>
    <property type="match status" value="1"/>
</dbReference>
<feature type="domain" description="HAMP" evidence="25">
    <location>
        <begin position="180"/>
        <end position="232"/>
    </location>
</feature>
<dbReference type="CDD" id="cd00009">
    <property type="entry name" value="AAA"/>
    <property type="match status" value="1"/>
</dbReference>
<reference evidence="27" key="2">
    <citation type="submission" date="2024-04" db="EMBL/GenBank/DDBJ databases">
        <authorList>
            <person name="Chen Y."/>
            <person name="Shah S."/>
            <person name="Dougan E. K."/>
            <person name="Thang M."/>
            <person name="Chan C."/>
        </authorList>
    </citation>
    <scope>NUCLEOTIDE SEQUENCE [LARGE SCALE GENOMIC DNA]</scope>
</reference>
<dbReference type="InterPro" id="IPR003661">
    <property type="entry name" value="HisK_dim/P_dom"/>
</dbReference>
<dbReference type="PANTHER" id="PTHR32071:SF95">
    <property type="entry name" value="DNA-BINDING TRANSCRIPTIONAL REGULATOR NTRC"/>
    <property type="match status" value="1"/>
</dbReference>
<dbReference type="PROSITE" id="PS50109">
    <property type="entry name" value="HIS_KIN"/>
    <property type="match status" value="1"/>
</dbReference>
<dbReference type="PRINTS" id="PR01590">
    <property type="entry name" value="HTHFIS"/>
</dbReference>
<evidence type="ECO:0000256" key="10">
    <source>
        <dbReference type="ARBA" id="ARBA00022777"/>
    </source>
</evidence>
<dbReference type="InterPro" id="IPR001789">
    <property type="entry name" value="Sig_transdc_resp-reg_receiver"/>
</dbReference>
<dbReference type="EMBL" id="CAMXCT030000001">
    <property type="protein sequence ID" value="CAL4759472.1"/>
    <property type="molecule type" value="Genomic_DNA"/>
</dbReference>
<evidence type="ECO:0000256" key="2">
    <source>
        <dbReference type="ARBA" id="ARBA00004496"/>
    </source>
</evidence>
<dbReference type="PROSITE" id="PS50110">
    <property type="entry name" value="RESPONSE_REGULATORY"/>
    <property type="match status" value="1"/>
</dbReference>
<dbReference type="InterPro" id="IPR005467">
    <property type="entry name" value="His_kinase_dom"/>
</dbReference>
<dbReference type="GO" id="GO:0005524">
    <property type="term" value="F:ATP binding"/>
    <property type="evidence" value="ECO:0007669"/>
    <property type="project" value="UniProtKB-KW"/>
</dbReference>
<keyword evidence="6" id="KW-0678">Repressor</keyword>
<sequence length="917" mass="100005">MRWPLRNQIMLPMVGVIVATLFAVSGLNAYFSVQSTQRRIENELNQVAETLSDSSFPVTDSVLQKMRGLSGAEFVVMQGDFRIVSSSSPEGEFQGLQEHPDISSDAASVFSNTIALGDRRYFHRALEVKLSSTAGRPTTLHILYPEASYNEALREAIRTPLLVGSGAIVLVVALAMGIASRVTRPLRQLKRQVGNIAQGDFRALPVPRRDDEIADLSRSINRMATMLARYEGEVRQNERLRTLGQLGGGIAHQIRNSVTGCLMAVELHERKCHVDEDQEGLAVAKRQLELMERYLQRFLGLGRSADTPHAPTNLIEVVDNVLSLVSPTARHVAVQINWEPPSEPVVIEGDANLLEQMLVNLMLNAIEAASQAADSLTREVSISLASNNQQATLEVSDSGMGPAAEVQAQLFDPFITEKPDGVGLGLSVVKEIVSSHGGNIHWKRDDAVSKLLVVDDEQSICWGLSQLGESIGHEVVTASSAEQALQLTERMCPDAIVLDVRLPGMDGLAAMKHLRERVGEVPVIVITAYGDLDTAVQAVRNGAFEYIVKPFNLDKVQSALTRALVTHEKTTPQHKPSGGVHGLIGHSLAMQEVFNQIALSAAADTSVLLTGESGTGKELAARAIHQYSHRADGPFVAVNIASLSESLAESELFGHTHGAFTGAEQDRVGLLVQANGGTLFLDEVADIPLPSQVKLLRALEHGEVVPVGSVESIKTDFRIVSATHQDLLKKVQEGTFRHDLYYRLAAFRIELPPLRDRRDDIQDLAEHFLAAATHGRADASRAISNRALAELKSRPWYGNVRELRNAIEHSVILARGGVIEPYHLPEPIESSPISPTEGELQVDESVATLIRRWTEAQLADSGEAADLYEQLLGLVEPPLLAAVLEKHRGQCAAAARRLGMHRTTLRKKLDQYAIEES</sequence>